<dbReference type="OrthoDB" id="9773478at2"/>
<dbReference type="InterPro" id="IPR011330">
    <property type="entry name" value="Glyco_hydro/deAcase_b/a-brl"/>
</dbReference>
<dbReference type="AlphaFoldDB" id="A0A077DBU8"/>
<keyword evidence="2" id="KW-1185">Reference proteome</keyword>
<dbReference type="STRING" id="1072685.IX83_01270"/>
<dbReference type="Pfam" id="PF03746">
    <property type="entry name" value="LamB_YcsF"/>
    <property type="match status" value="1"/>
</dbReference>
<name>A0A077DBU8_9BURK</name>
<dbReference type="NCBIfam" id="NF003816">
    <property type="entry name" value="PRK05406.1-5"/>
    <property type="match status" value="1"/>
</dbReference>
<reference evidence="1 2" key="1">
    <citation type="journal article" date="2014" name="BMC Genomics">
        <title>A genomic perspective on a new bacterial genus and species from the Alcaligenaceae family, Basilea psittacipulmonis.</title>
        <authorList>
            <person name="Whiteson K.L."/>
            <person name="Hernandez D."/>
            <person name="Lazarevic V."/>
            <person name="Gaia N."/>
            <person name="Farinelli L."/>
            <person name="Francois P."/>
            <person name="Pilo P."/>
            <person name="Frey J."/>
            <person name="Schrenzel J."/>
        </authorList>
    </citation>
    <scope>NUCLEOTIDE SEQUENCE [LARGE SCALE GENOMIC DNA]</scope>
    <source>
        <strain evidence="1 2">DSM 24701</strain>
    </source>
</reference>
<dbReference type="InterPro" id="IPR005501">
    <property type="entry name" value="LamB/YcsF/PxpA-like"/>
</dbReference>
<protein>
    <submittedName>
        <fullName evidence="1">LamB/YcsF family protein</fullName>
    </submittedName>
</protein>
<dbReference type="eggNOG" id="COG1540">
    <property type="taxonomic scope" value="Bacteria"/>
</dbReference>
<dbReference type="CDD" id="cd10787">
    <property type="entry name" value="LamB_YcsF_like"/>
    <property type="match status" value="1"/>
</dbReference>
<gene>
    <name evidence="1" type="ORF">IX83_01270</name>
</gene>
<organism evidence="1 2">
    <name type="scientific">Basilea psittacipulmonis DSM 24701</name>
    <dbReference type="NCBI Taxonomy" id="1072685"/>
    <lineage>
        <taxon>Bacteria</taxon>
        <taxon>Pseudomonadati</taxon>
        <taxon>Pseudomonadota</taxon>
        <taxon>Betaproteobacteria</taxon>
        <taxon>Burkholderiales</taxon>
        <taxon>Alcaligenaceae</taxon>
        <taxon>Basilea</taxon>
    </lineage>
</organism>
<evidence type="ECO:0000313" key="2">
    <source>
        <dbReference type="Proteomes" id="UP000028945"/>
    </source>
</evidence>
<accession>A0A077DBU8</accession>
<dbReference type="Gene3D" id="3.20.20.370">
    <property type="entry name" value="Glycoside hydrolase/deacetylase"/>
    <property type="match status" value="1"/>
</dbReference>
<dbReference type="PANTHER" id="PTHR30292:SF0">
    <property type="entry name" value="5-OXOPROLINASE SUBUNIT A"/>
    <property type="match status" value="1"/>
</dbReference>
<dbReference type="PANTHER" id="PTHR30292">
    <property type="entry name" value="UNCHARACTERIZED PROTEIN YBGL-RELATED"/>
    <property type="match status" value="1"/>
</dbReference>
<proteinExistence type="predicted"/>
<dbReference type="NCBIfam" id="NF003814">
    <property type="entry name" value="PRK05406.1-3"/>
    <property type="match status" value="1"/>
</dbReference>
<sequence length="245" mass="26840">MKRIDINCDMGESYGNWTMGNDEAIMPYIDSANIACGFHAGDFSTMFKTVKLALKHHVNIGAHVGFDDKQGFGRREIKMSAQEIYELTVYQIGAMNAIVKACDPHASIHHLKPHGALYNMSANHHDFSQAIVQAIKDCQPNMILYSLAGSLQVKMAKASGLTVYEEAFSDRTYTDQGTLTPRSEPNAVIHDSHLAIEHIKNIIKGNVMGTSGKMIPLHADTICIHGDGKQAVAFAQQLKASIAQL</sequence>
<dbReference type="Proteomes" id="UP000028945">
    <property type="component" value="Chromosome"/>
</dbReference>
<evidence type="ECO:0000313" key="1">
    <source>
        <dbReference type="EMBL" id="AIL32134.1"/>
    </source>
</evidence>
<dbReference type="SUPFAM" id="SSF88713">
    <property type="entry name" value="Glycoside hydrolase/deacetylase"/>
    <property type="match status" value="1"/>
</dbReference>
<dbReference type="HOGENOM" id="CLU_069535_1_1_4"/>
<dbReference type="EMBL" id="CP009238">
    <property type="protein sequence ID" value="AIL32134.1"/>
    <property type="molecule type" value="Genomic_DNA"/>
</dbReference>
<dbReference type="GO" id="GO:0005975">
    <property type="term" value="P:carbohydrate metabolic process"/>
    <property type="evidence" value="ECO:0007669"/>
    <property type="project" value="InterPro"/>
</dbReference>
<dbReference type="KEGG" id="bpsi:IX83_01270"/>
<dbReference type="RefSeq" id="WP_038498246.1">
    <property type="nucleotide sequence ID" value="NZ_AFWK01000078.1"/>
</dbReference>